<dbReference type="OrthoDB" id="433681at2"/>
<evidence type="ECO:0000313" key="4">
    <source>
        <dbReference type="Proteomes" id="UP000260665"/>
    </source>
</evidence>
<dbReference type="EMBL" id="QFZK01000012">
    <property type="protein sequence ID" value="RFO95804.1"/>
    <property type="molecule type" value="Genomic_DNA"/>
</dbReference>
<protein>
    <submittedName>
        <fullName evidence="3">Transferase</fullName>
    </submittedName>
</protein>
<sequence>MRILHIISGVNPKGGGPIEGVRQIGRKLTEMGHTVEVLSMDDPAAAYVKEFPLPVHTLGPTVGAYQYNAHLVPWLKAHAKEYDAIVINGLWQYHSFATWRALHGSDVPYYIYTHGMLDPWFKRTYPLKHLKKWLYWPWAEYRVLRDAKGVLFTCEDERLLARQSFWLYKAREAVVSYGTKAPPTNAAQLRTQFMAAYPALQGKRVLLFLSRIQVKKGCDLLIEAFAKVADQDPTLHLLMAGPDQTGWVAELKALAQARGIADRISWPGMLQGDMKWGAFYSAEAFVLPSHQENFGIAVAEAMGCGLPVLISDKVNIWREIQADGAGIVNTDTVDGTVQTLTQWLGMSAEAKQAMGVQAKQSFEARFTVEAMASSLLAIVQEAKP</sequence>
<dbReference type="InterPro" id="IPR028098">
    <property type="entry name" value="Glyco_trans_4-like_N"/>
</dbReference>
<dbReference type="Gene3D" id="3.40.50.2000">
    <property type="entry name" value="Glycogen Phosphorylase B"/>
    <property type="match status" value="2"/>
</dbReference>
<evidence type="ECO:0000259" key="2">
    <source>
        <dbReference type="Pfam" id="PF13579"/>
    </source>
</evidence>
<name>A0A3E1R8W9_9BURK</name>
<dbReference type="InterPro" id="IPR001296">
    <property type="entry name" value="Glyco_trans_1"/>
</dbReference>
<dbReference type="InterPro" id="IPR050194">
    <property type="entry name" value="Glycosyltransferase_grp1"/>
</dbReference>
<evidence type="ECO:0000313" key="3">
    <source>
        <dbReference type="EMBL" id="RFO95804.1"/>
    </source>
</evidence>
<feature type="domain" description="Glycosyl transferase family 1" evidence="1">
    <location>
        <begin position="196"/>
        <end position="359"/>
    </location>
</feature>
<feature type="domain" description="Glycosyltransferase subfamily 4-like N-terminal" evidence="2">
    <location>
        <begin position="15"/>
        <end position="178"/>
    </location>
</feature>
<dbReference type="PANTHER" id="PTHR45947:SF3">
    <property type="entry name" value="SULFOQUINOVOSYL TRANSFERASE SQD2"/>
    <property type="match status" value="1"/>
</dbReference>
<reference evidence="3 4" key="1">
    <citation type="submission" date="2018-05" db="EMBL/GenBank/DDBJ databases">
        <title>Rhodoferax soyangensis sp.nov., isolated from an oligotrophic freshwater lake.</title>
        <authorList>
            <person name="Park M."/>
        </authorList>
    </citation>
    <scope>NUCLEOTIDE SEQUENCE [LARGE SCALE GENOMIC DNA]</scope>
    <source>
        <strain evidence="3 4">IMCC26218</strain>
    </source>
</reference>
<keyword evidence="4" id="KW-1185">Reference proteome</keyword>
<proteinExistence type="predicted"/>
<organism evidence="3 4">
    <name type="scientific">Rhodoferax lacus</name>
    <dbReference type="NCBI Taxonomy" id="2184758"/>
    <lineage>
        <taxon>Bacteria</taxon>
        <taxon>Pseudomonadati</taxon>
        <taxon>Pseudomonadota</taxon>
        <taxon>Betaproteobacteria</taxon>
        <taxon>Burkholderiales</taxon>
        <taxon>Comamonadaceae</taxon>
        <taxon>Rhodoferax</taxon>
    </lineage>
</organism>
<dbReference type="Pfam" id="PF00534">
    <property type="entry name" value="Glycos_transf_1"/>
    <property type="match status" value="1"/>
</dbReference>
<gene>
    <name evidence="3" type="ORF">DIC66_16590</name>
</gene>
<dbReference type="SUPFAM" id="SSF53756">
    <property type="entry name" value="UDP-Glycosyltransferase/glycogen phosphorylase"/>
    <property type="match status" value="1"/>
</dbReference>
<dbReference type="GO" id="GO:0016757">
    <property type="term" value="F:glycosyltransferase activity"/>
    <property type="evidence" value="ECO:0007669"/>
    <property type="project" value="InterPro"/>
</dbReference>
<dbReference type="Proteomes" id="UP000260665">
    <property type="component" value="Unassembled WGS sequence"/>
</dbReference>
<dbReference type="Pfam" id="PF13579">
    <property type="entry name" value="Glyco_trans_4_4"/>
    <property type="match status" value="1"/>
</dbReference>
<evidence type="ECO:0000259" key="1">
    <source>
        <dbReference type="Pfam" id="PF00534"/>
    </source>
</evidence>
<accession>A0A3E1R8W9</accession>
<comment type="caution">
    <text evidence="3">The sequence shown here is derived from an EMBL/GenBank/DDBJ whole genome shotgun (WGS) entry which is preliminary data.</text>
</comment>
<keyword evidence="3" id="KW-0808">Transferase</keyword>
<dbReference type="PANTHER" id="PTHR45947">
    <property type="entry name" value="SULFOQUINOVOSYL TRANSFERASE SQD2"/>
    <property type="match status" value="1"/>
</dbReference>
<dbReference type="AlphaFoldDB" id="A0A3E1R8W9"/>
<dbReference type="RefSeq" id="WP_117179210.1">
    <property type="nucleotide sequence ID" value="NZ_QFZK01000012.1"/>
</dbReference>